<keyword evidence="1" id="KW-0472">Membrane</keyword>
<accession>A0A0R1UW90</accession>
<evidence type="ECO:0000313" key="3">
    <source>
        <dbReference type="Proteomes" id="UP000051166"/>
    </source>
</evidence>
<protein>
    <submittedName>
        <fullName evidence="2">Uncharacterized protein</fullName>
    </submittedName>
</protein>
<sequence>MKKMRDKLGQKKAEILKKTDDPEIKSTIATRRKWTILSQLLFWIAVSMAFYGSLGILIYFLDLYTVAMIYINHLTEKLMKDFDKA</sequence>
<dbReference type="Proteomes" id="UP000051166">
    <property type="component" value="Unassembled WGS sequence"/>
</dbReference>
<dbReference type="STRING" id="1423801.FD50_GL001534"/>
<name>A0A0R1UW90_9LACO</name>
<reference evidence="2 3" key="1">
    <citation type="journal article" date="2015" name="Genome Announc.">
        <title>Expanding the biotechnology potential of lactobacilli through comparative genomics of 213 strains and associated genera.</title>
        <authorList>
            <person name="Sun Z."/>
            <person name="Harris H.M."/>
            <person name="McCann A."/>
            <person name="Guo C."/>
            <person name="Argimon S."/>
            <person name="Zhang W."/>
            <person name="Yang X."/>
            <person name="Jeffery I.B."/>
            <person name="Cooney J.C."/>
            <person name="Kagawa T.F."/>
            <person name="Liu W."/>
            <person name="Song Y."/>
            <person name="Salvetti E."/>
            <person name="Wrobel A."/>
            <person name="Rasinkangas P."/>
            <person name="Parkhill J."/>
            <person name="Rea M.C."/>
            <person name="O'Sullivan O."/>
            <person name="Ritari J."/>
            <person name="Douillard F.P."/>
            <person name="Paul Ross R."/>
            <person name="Yang R."/>
            <person name="Briner A.E."/>
            <person name="Felis G.E."/>
            <person name="de Vos W.M."/>
            <person name="Barrangou R."/>
            <person name="Klaenhammer T.R."/>
            <person name="Caufield P.W."/>
            <person name="Cui Y."/>
            <person name="Zhang H."/>
            <person name="O'Toole P.W."/>
        </authorList>
    </citation>
    <scope>NUCLEOTIDE SEQUENCE [LARGE SCALE GENOMIC DNA]</scope>
    <source>
        <strain evidence="2 3">DSM 16230</strain>
    </source>
</reference>
<comment type="caution">
    <text evidence="2">The sequence shown here is derived from an EMBL/GenBank/DDBJ whole genome shotgun (WGS) entry which is preliminary data.</text>
</comment>
<dbReference type="AlphaFoldDB" id="A0A0R1UW90"/>
<feature type="transmembrane region" description="Helical" evidence="1">
    <location>
        <begin position="40"/>
        <end position="61"/>
    </location>
</feature>
<dbReference type="PATRIC" id="fig|1423801.4.peg.1572"/>
<organism evidence="2 3">
    <name type="scientific">Liquorilactobacillus satsumensis DSM 16230 = JCM 12392</name>
    <dbReference type="NCBI Taxonomy" id="1423801"/>
    <lineage>
        <taxon>Bacteria</taxon>
        <taxon>Bacillati</taxon>
        <taxon>Bacillota</taxon>
        <taxon>Bacilli</taxon>
        <taxon>Lactobacillales</taxon>
        <taxon>Lactobacillaceae</taxon>
        <taxon>Liquorilactobacillus</taxon>
    </lineage>
</organism>
<keyword evidence="1" id="KW-1133">Transmembrane helix</keyword>
<dbReference type="EMBL" id="AZFQ01000052">
    <property type="protein sequence ID" value="KRL97548.1"/>
    <property type="molecule type" value="Genomic_DNA"/>
</dbReference>
<evidence type="ECO:0000313" key="2">
    <source>
        <dbReference type="EMBL" id="KRL97548.1"/>
    </source>
</evidence>
<gene>
    <name evidence="2" type="ORF">FD50_GL001534</name>
</gene>
<proteinExistence type="predicted"/>
<evidence type="ECO:0000256" key="1">
    <source>
        <dbReference type="SAM" id="Phobius"/>
    </source>
</evidence>
<keyword evidence="1" id="KW-0812">Transmembrane</keyword>
<keyword evidence="3" id="KW-1185">Reference proteome</keyword>